<dbReference type="RefSeq" id="WP_098154340.1">
    <property type="nucleotide sequence ID" value="NZ_CP065595.1"/>
</dbReference>
<comment type="caution">
    <text evidence="6">The sequence shown here is derived from an EMBL/GenBank/DDBJ whole genome shotgun (WGS) entry which is preliminary data.</text>
</comment>
<evidence type="ECO:0000256" key="1">
    <source>
        <dbReference type="ARBA" id="ARBA00022598"/>
    </source>
</evidence>
<dbReference type="SMART" id="SM01209">
    <property type="entry name" value="GARS_A"/>
    <property type="match status" value="1"/>
</dbReference>
<evidence type="ECO:0000313" key="7">
    <source>
        <dbReference type="Proteomes" id="UP000220629"/>
    </source>
</evidence>
<dbReference type="Proteomes" id="UP000220629">
    <property type="component" value="Unassembled WGS sequence"/>
</dbReference>
<dbReference type="AlphaFoldDB" id="A0A2A7S6B9"/>
<keyword evidence="2 4" id="KW-0547">Nucleotide-binding</keyword>
<accession>A0A2A7S6B9</accession>
<dbReference type="GO" id="GO:0046872">
    <property type="term" value="F:metal ion binding"/>
    <property type="evidence" value="ECO:0007669"/>
    <property type="project" value="InterPro"/>
</dbReference>
<evidence type="ECO:0000256" key="4">
    <source>
        <dbReference type="PROSITE-ProRule" id="PRU00409"/>
    </source>
</evidence>
<dbReference type="EMBL" id="PDDY01000004">
    <property type="protein sequence ID" value="PEH39088.1"/>
    <property type="molecule type" value="Genomic_DNA"/>
</dbReference>
<evidence type="ECO:0000313" key="6">
    <source>
        <dbReference type="EMBL" id="PEH39088.1"/>
    </source>
</evidence>
<proteinExistence type="predicted"/>
<dbReference type="InterPro" id="IPR052032">
    <property type="entry name" value="ATP-dep_AA_Ligase"/>
</dbReference>
<dbReference type="GO" id="GO:0016874">
    <property type="term" value="F:ligase activity"/>
    <property type="evidence" value="ECO:0007669"/>
    <property type="project" value="UniProtKB-KW"/>
</dbReference>
<dbReference type="PANTHER" id="PTHR43585:SF2">
    <property type="entry name" value="ATP-GRASP ENZYME FSQD"/>
    <property type="match status" value="1"/>
</dbReference>
<dbReference type="Pfam" id="PF18603">
    <property type="entry name" value="LAL_C2"/>
    <property type="match status" value="1"/>
</dbReference>
<feature type="domain" description="ATP-grasp" evidence="5">
    <location>
        <begin position="111"/>
        <end position="310"/>
    </location>
</feature>
<protein>
    <submittedName>
        <fullName evidence="6">Phosphoribosylglycinamide synthetase</fullName>
    </submittedName>
</protein>
<name>A0A2A7S6B9_BURGA</name>
<evidence type="ECO:0000256" key="2">
    <source>
        <dbReference type="ARBA" id="ARBA00022741"/>
    </source>
</evidence>
<dbReference type="InterPro" id="IPR040570">
    <property type="entry name" value="LAL_C2"/>
</dbReference>
<reference evidence="7" key="1">
    <citation type="submission" date="2017-09" db="EMBL/GenBank/DDBJ databases">
        <title>FDA dAtabase for Regulatory Grade micrObial Sequences (FDA-ARGOS): Supporting development and validation of Infectious Disease Dx tests.</title>
        <authorList>
            <person name="Minogue T."/>
            <person name="Wolcott M."/>
            <person name="Wasieloski L."/>
            <person name="Aguilar W."/>
            <person name="Moore D."/>
            <person name="Tallon L."/>
            <person name="Sadzewicz L."/>
            <person name="Ott S."/>
            <person name="Zhao X."/>
            <person name="Nagaraj S."/>
            <person name="Vavikolanu K."/>
            <person name="Aluvathingal J."/>
            <person name="Nadendla S."/>
            <person name="Sichtig H."/>
        </authorList>
    </citation>
    <scope>NUCLEOTIDE SEQUENCE [LARGE SCALE GENOMIC DNA]</scope>
    <source>
        <strain evidence="7">FDAARGOS_390</strain>
    </source>
</reference>
<keyword evidence="3 4" id="KW-0067">ATP-binding</keyword>
<keyword evidence="1" id="KW-0436">Ligase</keyword>
<dbReference type="PROSITE" id="PS50975">
    <property type="entry name" value="ATP_GRASP"/>
    <property type="match status" value="1"/>
</dbReference>
<dbReference type="PANTHER" id="PTHR43585">
    <property type="entry name" value="FUMIPYRROLE BIOSYNTHESIS PROTEIN C"/>
    <property type="match status" value="1"/>
</dbReference>
<organism evidence="6 7">
    <name type="scientific">Burkholderia gladioli</name>
    <name type="common">Pseudomonas marginata</name>
    <name type="synonym">Phytomonas marginata</name>
    <dbReference type="NCBI Taxonomy" id="28095"/>
    <lineage>
        <taxon>Bacteria</taxon>
        <taxon>Pseudomonadati</taxon>
        <taxon>Pseudomonadota</taxon>
        <taxon>Betaproteobacteria</taxon>
        <taxon>Burkholderiales</taxon>
        <taxon>Burkholderiaceae</taxon>
        <taxon>Burkholderia</taxon>
    </lineage>
</organism>
<dbReference type="Gene3D" id="3.30.470.20">
    <property type="entry name" value="ATP-grasp fold, B domain"/>
    <property type="match status" value="1"/>
</dbReference>
<evidence type="ECO:0000256" key="3">
    <source>
        <dbReference type="ARBA" id="ARBA00022840"/>
    </source>
</evidence>
<gene>
    <name evidence="6" type="ORF">CRM94_32770</name>
</gene>
<dbReference type="SUPFAM" id="SSF56059">
    <property type="entry name" value="Glutathione synthetase ATP-binding domain-like"/>
    <property type="match status" value="1"/>
</dbReference>
<dbReference type="Pfam" id="PF13535">
    <property type="entry name" value="ATP-grasp_4"/>
    <property type="match status" value="1"/>
</dbReference>
<dbReference type="InterPro" id="IPR011761">
    <property type="entry name" value="ATP-grasp"/>
</dbReference>
<evidence type="ECO:0000259" key="5">
    <source>
        <dbReference type="PROSITE" id="PS50975"/>
    </source>
</evidence>
<dbReference type="Gene3D" id="3.40.50.20">
    <property type="match status" value="1"/>
</dbReference>
<dbReference type="GO" id="GO:0005524">
    <property type="term" value="F:ATP binding"/>
    <property type="evidence" value="ECO:0007669"/>
    <property type="project" value="UniProtKB-UniRule"/>
</dbReference>
<sequence>MTAIIVLEPASSGAALVAAAARLGLAAHVFSADRDERIVPPELRAAATSFAAVDTSSPAAVAAAARALGAEAIVPGFEYVVGVAAQAAERLGLPHLPPDAAALTRDKHRSRQRLAEAGLAVPRFARIASPAELEAAAERVGFPAVLKPVDGCGSQLVTRVDSLPALREAVERATREGVVDMGRELGQALLLEQYLDGPEYSLEGYVGRHGPRVLAVTEKLLGPEPYFVEMGHVVDAPLAPETRATLVAYVEAAAARIGLTLGVFHAEARITRDGPVLIEIAARLGGDRIYRLVELSKSISLPEVMIRGHLGEADPAPAYEGRLATQVSGVRFLAPDAAGRFAGVHGIEPVRALPGFEEIEIYPRLGELVPRLTDFRGRVGHVLFTAPDRATLDRRVAEALRALEFGPALTDL</sequence>